<proteinExistence type="predicted"/>
<keyword evidence="1" id="KW-0472">Membrane</keyword>
<evidence type="ECO:0000259" key="3">
    <source>
        <dbReference type="Pfam" id="PF26449"/>
    </source>
</evidence>
<comment type="caution">
    <text evidence="4">The sequence shown here is derived from an EMBL/GenBank/DDBJ whole genome shotgun (WGS) entry which is preliminary data.</text>
</comment>
<dbReference type="CDD" id="cd01127">
    <property type="entry name" value="TrwB_TraG_TraD_VirD4"/>
    <property type="match status" value="1"/>
</dbReference>
<feature type="domain" description="Helicase HerA central" evidence="2">
    <location>
        <begin position="372"/>
        <end position="422"/>
    </location>
</feature>
<dbReference type="PANTHER" id="PTHR30121:SF11">
    <property type="entry name" value="AAA+ ATPASE DOMAIN-CONTAINING PROTEIN"/>
    <property type="match status" value="1"/>
</dbReference>
<organism evidence="4 5">
    <name type="scientific">Candidatus Wolfebacteria bacterium GW2011_GWB1_41_12</name>
    <dbReference type="NCBI Taxonomy" id="1619006"/>
    <lineage>
        <taxon>Bacteria</taxon>
        <taxon>Candidatus Wolfeibacteriota</taxon>
    </lineage>
</organism>
<evidence type="ECO:0000256" key="1">
    <source>
        <dbReference type="SAM" id="Phobius"/>
    </source>
</evidence>
<dbReference type="Gene3D" id="3.40.50.300">
    <property type="entry name" value="P-loop containing nucleotide triphosphate hydrolases"/>
    <property type="match status" value="2"/>
</dbReference>
<dbReference type="EMBL" id="LCAK01000003">
    <property type="protein sequence ID" value="KKR88889.1"/>
    <property type="molecule type" value="Genomic_DNA"/>
</dbReference>
<sequence>MIIYFLAANFFIIGSIVLFFIFRNSRRKHLAQSLGLRLFLIRLPQKRQKESSIESGAGWKNEINYSSQLFGILSGLKSPFCFEAAVHNVGEEIHFYAAVPKESTEFIGRQIEGLWKEAKIEPVEDYNIFGSSSVVSAVYLKQKTSYALPLRTYQEAEIDTFSQILSGLSKISEVGEGAAIQILAKPAPQSAKKNILQYINNLKKGVEFEDILESAAIKLKDIKEALSPGKKEKKEKIVDEEAVKSLESKISKPLLSVNVRILVSAPSQYQADAILESIAGAFIQFSAPKRQEFKIIKPKNPQKLAYQFSFREFDDSQTIILNTEELASIFHLPTLTSEVPKIKWLKSKEAAPPVNLPKDGVLIGENIFRFERKPVYITEDDRRRHIYIIGQTGTGKSTLMTNMVIGDIKAGKGVSIIDPHGGLIEKILELIPKERADDVIIFDPSDIWHPLGMNMLEYDFNKPEQKTFIVNEMFNILDKLYDMKTVGGPMFEQYTKNAILLLMEDALNEPATLMEIPRIFTDPEFRNRKLSRIANPVVIDFWEKEALKATGEHSLVNMAPYITSKFNNFTANDYMRPIIGQPKSAFNFRRIMDEGKILLVNLSKGRIGDINANLLGMIIAGKILMAALSRADIPQEEKRRDFNLYIDEFHNFTTESIAVILSEARKYRLNMTMAHQFIAQLVEKIRDAVFGNVGSIIAFRVGAPDAEFLVKQFEPVFDENDLVNIDNFNAYAKILINGQTSKPFNIKTLMPEKGSEEQAEKIKEISRLKYGRSRQEVEDEILKRLRG</sequence>
<protein>
    <submittedName>
        <fullName evidence="4">Uncharacterized protein</fullName>
    </submittedName>
</protein>
<dbReference type="PANTHER" id="PTHR30121">
    <property type="entry name" value="UNCHARACTERIZED PROTEIN YJGR-RELATED"/>
    <property type="match status" value="1"/>
</dbReference>
<dbReference type="AlphaFoldDB" id="A0A0G0UJD5"/>
<keyword evidence="1" id="KW-0812">Transmembrane</keyword>
<dbReference type="InterPro" id="IPR027417">
    <property type="entry name" value="P-loop_NTPase"/>
</dbReference>
<dbReference type="InterPro" id="IPR058441">
    <property type="entry name" value="DUF8128"/>
</dbReference>
<feature type="transmembrane region" description="Helical" evidence="1">
    <location>
        <begin position="6"/>
        <end position="22"/>
    </location>
</feature>
<reference evidence="4 5" key="1">
    <citation type="journal article" date="2015" name="Nature">
        <title>rRNA introns, odd ribosomes, and small enigmatic genomes across a large radiation of phyla.</title>
        <authorList>
            <person name="Brown C.T."/>
            <person name="Hug L.A."/>
            <person name="Thomas B.C."/>
            <person name="Sharon I."/>
            <person name="Castelle C.J."/>
            <person name="Singh A."/>
            <person name="Wilkins M.J."/>
            <person name="Williams K.H."/>
            <person name="Banfield J.F."/>
        </authorList>
    </citation>
    <scope>NUCLEOTIDE SEQUENCE [LARGE SCALE GENOMIC DNA]</scope>
</reference>
<dbReference type="PATRIC" id="fig|1619006.3.peg.434"/>
<dbReference type="InterPro" id="IPR051162">
    <property type="entry name" value="T4SS_component"/>
</dbReference>
<evidence type="ECO:0000313" key="4">
    <source>
        <dbReference type="EMBL" id="KKR88889.1"/>
    </source>
</evidence>
<dbReference type="InterPro" id="IPR002789">
    <property type="entry name" value="HerA_central"/>
</dbReference>
<feature type="domain" description="DUF8128" evidence="3">
    <location>
        <begin position="80"/>
        <end position="344"/>
    </location>
</feature>
<name>A0A0G0UJD5_9BACT</name>
<dbReference type="Proteomes" id="UP000033918">
    <property type="component" value="Unassembled WGS sequence"/>
</dbReference>
<evidence type="ECO:0000313" key="5">
    <source>
        <dbReference type="Proteomes" id="UP000033918"/>
    </source>
</evidence>
<dbReference type="SUPFAM" id="SSF52540">
    <property type="entry name" value="P-loop containing nucleoside triphosphate hydrolases"/>
    <property type="match status" value="1"/>
</dbReference>
<dbReference type="Pfam" id="PF26449">
    <property type="entry name" value="DUF8128"/>
    <property type="match status" value="1"/>
</dbReference>
<gene>
    <name evidence="4" type="ORF">UU38_C0003G0141</name>
</gene>
<keyword evidence="1" id="KW-1133">Transmembrane helix</keyword>
<dbReference type="Pfam" id="PF01935">
    <property type="entry name" value="DUF87"/>
    <property type="match status" value="1"/>
</dbReference>
<evidence type="ECO:0000259" key="2">
    <source>
        <dbReference type="Pfam" id="PF01935"/>
    </source>
</evidence>
<accession>A0A0G0UJD5</accession>